<dbReference type="PROSITE" id="PS51910">
    <property type="entry name" value="GH18_2"/>
    <property type="match status" value="1"/>
</dbReference>
<dbReference type="SUPFAM" id="SSF51445">
    <property type="entry name" value="(Trans)glycosidases"/>
    <property type="match status" value="1"/>
</dbReference>
<keyword evidence="3" id="KW-1185">Reference proteome</keyword>
<dbReference type="OrthoDB" id="3039988at2759"/>
<protein>
    <recommendedName>
        <fullName evidence="1">GH18 domain-containing protein</fullName>
    </recommendedName>
</protein>
<evidence type="ECO:0000259" key="1">
    <source>
        <dbReference type="PROSITE" id="PS51910"/>
    </source>
</evidence>
<dbReference type="EMBL" id="CAACVG010006685">
    <property type="protein sequence ID" value="VEN41034.1"/>
    <property type="molecule type" value="Genomic_DNA"/>
</dbReference>
<gene>
    <name evidence="2" type="ORF">CALMAC_LOCUS5006</name>
</gene>
<organism evidence="2 3">
    <name type="scientific">Callosobruchus maculatus</name>
    <name type="common">Southern cowpea weevil</name>
    <name type="synonym">Pulse bruchid</name>
    <dbReference type="NCBI Taxonomy" id="64391"/>
    <lineage>
        <taxon>Eukaryota</taxon>
        <taxon>Metazoa</taxon>
        <taxon>Ecdysozoa</taxon>
        <taxon>Arthropoda</taxon>
        <taxon>Hexapoda</taxon>
        <taxon>Insecta</taxon>
        <taxon>Pterygota</taxon>
        <taxon>Neoptera</taxon>
        <taxon>Endopterygota</taxon>
        <taxon>Coleoptera</taxon>
        <taxon>Polyphaga</taxon>
        <taxon>Cucujiformia</taxon>
        <taxon>Chrysomeloidea</taxon>
        <taxon>Chrysomelidae</taxon>
        <taxon>Bruchinae</taxon>
        <taxon>Bruchini</taxon>
        <taxon>Callosobruchus</taxon>
    </lineage>
</organism>
<proteinExistence type="predicted"/>
<dbReference type="InterPro" id="IPR001223">
    <property type="entry name" value="Glyco_hydro18_cat"/>
</dbReference>
<dbReference type="InterPro" id="IPR017853">
    <property type="entry name" value="GH"/>
</dbReference>
<dbReference type="GO" id="GO:0005975">
    <property type="term" value="P:carbohydrate metabolic process"/>
    <property type="evidence" value="ECO:0007669"/>
    <property type="project" value="InterPro"/>
</dbReference>
<evidence type="ECO:0000313" key="2">
    <source>
        <dbReference type="EMBL" id="VEN41034.1"/>
    </source>
</evidence>
<sequence>MGALSKVQLLHIINYTLSTGYFPERWKKGVYAYHKPTENEEEKEGVWIGYEDPESAANKALYAKSKGLGGIAVDDITLDDFRGVCGHSRFAILKSAVNALL</sequence>
<reference evidence="2 3" key="1">
    <citation type="submission" date="2019-01" db="EMBL/GenBank/DDBJ databases">
        <authorList>
            <person name="Sayadi A."/>
        </authorList>
    </citation>
    <scope>NUCLEOTIDE SEQUENCE [LARGE SCALE GENOMIC DNA]</scope>
</reference>
<dbReference type="AlphaFoldDB" id="A0A653BZH3"/>
<feature type="domain" description="GH18" evidence="1">
    <location>
        <begin position="1"/>
        <end position="101"/>
    </location>
</feature>
<name>A0A653BZH3_CALMS</name>
<dbReference type="Proteomes" id="UP000410492">
    <property type="component" value="Unassembled WGS sequence"/>
</dbReference>
<evidence type="ECO:0000313" key="3">
    <source>
        <dbReference type="Proteomes" id="UP000410492"/>
    </source>
</evidence>
<dbReference type="Gene3D" id="3.20.20.80">
    <property type="entry name" value="Glycosidases"/>
    <property type="match status" value="1"/>
</dbReference>
<accession>A0A653BZH3</accession>